<feature type="compositionally biased region" description="Polar residues" evidence="2">
    <location>
        <begin position="829"/>
        <end position="838"/>
    </location>
</feature>
<dbReference type="AlphaFoldDB" id="A0AAV9Y1E3"/>
<feature type="region of interest" description="Disordered" evidence="2">
    <location>
        <begin position="825"/>
        <end position="871"/>
    </location>
</feature>
<dbReference type="SMART" id="SM00032">
    <property type="entry name" value="CCP"/>
    <property type="match status" value="1"/>
</dbReference>
<feature type="compositionally biased region" description="Basic and acidic residues" evidence="2">
    <location>
        <begin position="383"/>
        <end position="405"/>
    </location>
</feature>
<feature type="region of interest" description="Disordered" evidence="2">
    <location>
        <begin position="352"/>
        <end position="432"/>
    </location>
</feature>
<feature type="compositionally biased region" description="Basic and acidic residues" evidence="2">
    <location>
        <begin position="100"/>
        <end position="118"/>
    </location>
</feature>
<dbReference type="InterPro" id="IPR035976">
    <property type="entry name" value="Sushi/SCR/CCP_sf"/>
</dbReference>
<protein>
    <recommendedName>
        <fullName evidence="3">Sushi domain-containing protein</fullName>
    </recommendedName>
</protein>
<name>A0AAV9Y1E3_9CRYT</name>
<feature type="compositionally biased region" description="Basic and acidic residues" evidence="2">
    <location>
        <begin position="84"/>
        <end position="93"/>
    </location>
</feature>
<dbReference type="EMBL" id="JAWDEY010000008">
    <property type="protein sequence ID" value="KAK6590179.1"/>
    <property type="molecule type" value="Genomic_DNA"/>
</dbReference>
<keyword evidence="5" id="KW-1185">Reference proteome</keyword>
<dbReference type="InterPro" id="IPR000436">
    <property type="entry name" value="Sushi_SCR_CCP_dom"/>
</dbReference>
<keyword evidence="1" id="KW-1015">Disulfide bond</keyword>
<feature type="region of interest" description="Disordered" evidence="2">
    <location>
        <begin position="231"/>
        <end position="284"/>
    </location>
</feature>
<feature type="region of interest" description="Disordered" evidence="2">
    <location>
        <begin position="63"/>
        <end position="204"/>
    </location>
</feature>
<evidence type="ECO:0000313" key="5">
    <source>
        <dbReference type="Proteomes" id="UP001311799"/>
    </source>
</evidence>
<dbReference type="SUPFAM" id="SSF57535">
    <property type="entry name" value="Complement control module/SCR domain"/>
    <property type="match status" value="1"/>
</dbReference>
<evidence type="ECO:0000256" key="2">
    <source>
        <dbReference type="SAM" id="MobiDB-lite"/>
    </source>
</evidence>
<sequence>MIIKLKIYLIIVFTIIFFCGNDYSLRCACYELEESEIIEDESGDHETGIITQKSFRNLMKKECEHDGHDSKDNATKKNNQNETSRSDDSKGSEDQEEQNNEIKKEKNLIDSVSKKEMIPPDTSSDDQKDEEEDEGDSKNRDKNEEQNKHEEDNDTIKDIDTEKGKLDDKTISEKTETKHDTINTDDDSKNNDGYKPEVDREKEIKNELETIKHVNKTLELKDYKNYSSVKNIESKAQTGSELLKEETASESKTSNIETSENNLDENNKTNSVNHKAYSSFNNDNKKSEIEEKVGKLDDHIEMVVKEMKEELASKPSNNTILERIDNNYIITIKKLDSVDLMKEKNTELNTSTKEARVRVHKDENKDNEQKNKVNNITKTQLELNEHDISDTNEHKSTKELIEKLKSLSSGSPLTDEGERGENNSLNEKNNDEKMEALIKEKKDYDTKKMEKKNEPLQKKKKWYERRDPVTGELLFDAAALSRNITAAITAKRKKGSFSKCFHLHGQKEKCEATKNCFYDNVYDMCLLDCSLLNKKDACEEYLECRFDYVVPRKACVNDCFQSRNFMKQDLNGIMRGCMWCSQEIMCNTIKKIQGEKFPDFNNRKFDCNWQVQNGLDGNDENTENSICVDKNLGRNMTNKDLVAANYISTQTKLTNEAAEKIKQQMLSDGESEEAAKLQTQNINILKRSICYPPNIPFSKLTPEKKYYINEEEIEIVCDYGYKITGASDKLKCVNGEFSPKAFCIAYKEIEKQKESIGKHFNNIFNLLVNSVLGGGGWIDFGIEKINESRSENRDEQEPDSGGERSLELNVTNVLDNKISFKDGDIEGDLTTNTTSTNKIVGDTDISKSEEKEENVNVDNKKETGSNDNTPEKLILDRVTGSTILSVKND</sequence>
<dbReference type="Gene3D" id="2.10.70.10">
    <property type="entry name" value="Complement Module, domain 1"/>
    <property type="match status" value="1"/>
</dbReference>
<comment type="caution">
    <text evidence="4">The sequence shown here is derived from an EMBL/GenBank/DDBJ whole genome shotgun (WGS) entry which is preliminary data.</text>
</comment>
<reference evidence="4 5" key="1">
    <citation type="submission" date="2023-10" db="EMBL/GenBank/DDBJ databases">
        <title>Comparative genomics analysis reveals potential genetic determinants of host preference in Cryptosporidium xiaoi.</title>
        <authorList>
            <person name="Xiao L."/>
            <person name="Li J."/>
        </authorList>
    </citation>
    <scope>NUCLEOTIDE SEQUENCE [LARGE SCALE GENOMIC DNA]</scope>
    <source>
        <strain evidence="4 5">52996</strain>
    </source>
</reference>
<evidence type="ECO:0000259" key="3">
    <source>
        <dbReference type="SMART" id="SM00032"/>
    </source>
</evidence>
<feature type="compositionally biased region" description="Basic and acidic residues" evidence="2">
    <location>
        <begin position="136"/>
        <end position="204"/>
    </location>
</feature>
<feature type="compositionally biased region" description="Polar residues" evidence="2">
    <location>
        <begin position="268"/>
        <end position="282"/>
    </location>
</feature>
<feature type="compositionally biased region" description="Polar residues" evidence="2">
    <location>
        <begin position="231"/>
        <end position="240"/>
    </location>
</feature>
<dbReference type="Proteomes" id="UP001311799">
    <property type="component" value="Unassembled WGS sequence"/>
</dbReference>
<feature type="region of interest" description="Disordered" evidence="2">
    <location>
        <begin position="440"/>
        <end position="459"/>
    </location>
</feature>
<organism evidence="4 5">
    <name type="scientific">Cryptosporidium xiaoi</name>
    <dbReference type="NCBI Taxonomy" id="659607"/>
    <lineage>
        <taxon>Eukaryota</taxon>
        <taxon>Sar</taxon>
        <taxon>Alveolata</taxon>
        <taxon>Apicomplexa</taxon>
        <taxon>Conoidasida</taxon>
        <taxon>Coccidia</taxon>
        <taxon>Eucoccidiorida</taxon>
        <taxon>Eimeriorina</taxon>
        <taxon>Cryptosporidiidae</taxon>
        <taxon>Cryptosporidium</taxon>
    </lineage>
</organism>
<accession>A0AAV9Y1E3</accession>
<dbReference type="Pfam" id="PF00084">
    <property type="entry name" value="Sushi"/>
    <property type="match status" value="1"/>
</dbReference>
<feature type="compositionally biased region" description="Basic and acidic residues" evidence="2">
    <location>
        <begin position="440"/>
        <end position="457"/>
    </location>
</feature>
<proteinExistence type="predicted"/>
<evidence type="ECO:0000313" key="4">
    <source>
        <dbReference type="EMBL" id="KAK6590179.1"/>
    </source>
</evidence>
<feature type="domain" description="Sushi" evidence="3">
    <location>
        <begin position="690"/>
        <end position="743"/>
    </location>
</feature>
<feature type="compositionally biased region" description="Polar residues" evidence="2">
    <location>
        <begin position="250"/>
        <end position="261"/>
    </location>
</feature>
<feature type="compositionally biased region" description="Basic and acidic residues" evidence="2">
    <location>
        <begin position="844"/>
        <end position="871"/>
    </location>
</feature>
<feature type="compositionally biased region" description="Basic and acidic residues" evidence="2">
    <location>
        <begin position="63"/>
        <end position="75"/>
    </location>
</feature>
<evidence type="ECO:0000256" key="1">
    <source>
        <dbReference type="ARBA" id="ARBA00023157"/>
    </source>
</evidence>
<feature type="compositionally biased region" description="Acidic residues" evidence="2">
    <location>
        <begin position="123"/>
        <end position="135"/>
    </location>
</feature>
<feature type="compositionally biased region" description="Basic and acidic residues" evidence="2">
    <location>
        <begin position="353"/>
        <end position="371"/>
    </location>
</feature>
<gene>
    <name evidence="4" type="ORF">RS030_172642</name>
</gene>